<dbReference type="Gene3D" id="2.130.10.10">
    <property type="entry name" value="YVTN repeat-like/Quinoprotein amine dehydrogenase"/>
    <property type="match status" value="1"/>
</dbReference>
<protein>
    <recommendedName>
        <fullName evidence="4">BNR repeat-like domain-containing protein</fullName>
    </recommendedName>
</protein>
<evidence type="ECO:0000313" key="3">
    <source>
        <dbReference type="Proteomes" id="UP000199611"/>
    </source>
</evidence>
<dbReference type="InterPro" id="IPR036278">
    <property type="entry name" value="Sialidase_sf"/>
</dbReference>
<dbReference type="SUPFAM" id="SSF50939">
    <property type="entry name" value="Sialidases"/>
    <property type="match status" value="1"/>
</dbReference>
<dbReference type="InterPro" id="IPR015943">
    <property type="entry name" value="WD40/YVTN_repeat-like_dom_sf"/>
</dbReference>
<evidence type="ECO:0000256" key="1">
    <source>
        <dbReference type="SAM" id="SignalP"/>
    </source>
</evidence>
<dbReference type="Proteomes" id="UP000199611">
    <property type="component" value="Unassembled WGS sequence"/>
</dbReference>
<dbReference type="OrthoDB" id="5751034at2"/>
<evidence type="ECO:0008006" key="4">
    <source>
        <dbReference type="Google" id="ProtNLM"/>
    </source>
</evidence>
<feature type="chain" id="PRO_5011578489" description="BNR repeat-like domain-containing protein" evidence="1">
    <location>
        <begin position="26"/>
        <end position="460"/>
    </location>
</feature>
<reference evidence="3" key="1">
    <citation type="submission" date="2016-10" db="EMBL/GenBank/DDBJ databases">
        <authorList>
            <person name="Varghese N."/>
            <person name="Submissions S."/>
        </authorList>
    </citation>
    <scope>NUCLEOTIDE SEQUENCE [LARGE SCALE GENOMIC DNA]</scope>
    <source>
        <strain evidence="3">DSM 9990</strain>
    </source>
</reference>
<sequence>MTGFHFKKAIFLVLLVALNFTPAHAERMKLEDPIEFGTVSGVIDRRPHIIQSREEQGKWFLAMWPDQSRFVVQSFEGKSPELLFETTLPEKAASGATGGIVETPEGVIAVWWVRDETGPEIEKRMMAGFIPHDRAEKPVTVRLSSKKGQPLPQVAVASSGNKAVVIWQDERARKYTLNASTSEDGGRTFLSEDFVVVPEEYNPGEPVLAVDAGGTFHLLFKGSRSGKFGIFHTSSEDGRKWEEPEMVASPKGWAPAYVSIAFLNTKPYVFWAGARGVHYAVKSESGGWKEAAVPDVPQNPVSRLEVRSTGSAIFVLTDFAKSKRKRGFIPEFGNRPSVYLIRMNQDEGWEKPIPIRHYPHDTTSAVYGDLYVSPDGKLIAVAWQDFRLVRSNIFINYSTDGGETWQKEDVNVSENPGCDNEFYPFLFADGKNLHLFWPEYPDDSLNATLVKLKYREVKLP</sequence>
<evidence type="ECO:0000313" key="2">
    <source>
        <dbReference type="EMBL" id="SFM94542.1"/>
    </source>
</evidence>
<name>A0A1I4V006_9BACT</name>
<dbReference type="CDD" id="cd15482">
    <property type="entry name" value="Sialidase_non-viral"/>
    <property type="match status" value="1"/>
</dbReference>
<dbReference type="AlphaFoldDB" id="A0A1I4V006"/>
<keyword evidence="1" id="KW-0732">Signal</keyword>
<keyword evidence="3" id="KW-1185">Reference proteome</keyword>
<proteinExistence type="predicted"/>
<dbReference type="STRING" id="39841.SAMN05660836_02068"/>
<dbReference type="RefSeq" id="WP_093395571.1">
    <property type="nucleotide sequence ID" value="NZ_FOUU01000007.1"/>
</dbReference>
<organism evidence="2 3">
    <name type="scientific">Thermodesulforhabdus norvegica</name>
    <dbReference type="NCBI Taxonomy" id="39841"/>
    <lineage>
        <taxon>Bacteria</taxon>
        <taxon>Pseudomonadati</taxon>
        <taxon>Thermodesulfobacteriota</taxon>
        <taxon>Syntrophobacteria</taxon>
        <taxon>Syntrophobacterales</taxon>
        <taxon>Thermodesulforhabdaceae</taxon>
        <taxon>Thermodesulforhabdus</taxon>
    </lineage>
</organism>
<dbReference type="EMBL" id="FOUU01000007">
    <property type="protein sequence ID" value="SFM94542.1"/>
    <property type="molecule type" value="Genomic_DNA"/>
</dbReference>
<feature type="signal peptide" evidence="1">
    <location>
        <begin position="1"/>
        <end position="25"/>
    </location>
</feature>
<accession>A0A1I4V006</accession>
<gene>
    <name evidence="2" type="ORF">SAMN05660836_02068</name>
</gene>